<protein>
    <submittedName>
        <fullName evidence="1">Uncharacterized protein</fullName>
    </submittedName>
</protein>
<evidence type="ECO:0000313" key="4">
    <source>
        <dbReference type="Proteomes" id="UP000295794"/>
    </source>
</evidence>
<dbReference type="Proteomes" id="UP000295794">
    <property type="component" value="Unassembled WGS sequence"/>
</dbReference>
<evidence type="ECO:0000313" key="3">
    <source>
        <dbReference type="Proteomes" id="UP000255108"/>
    </source>
</evidence>
<dbReference type="EMBL" id="SMBT01000014">
    <property type="protein sequence ID" value="TCU82649.1"/>
    <property type="molecule type" value="Genomic_DNA"/>
</dbReference>
<reference evidence="1 3" key="1">
    <citation type="submission" date="2018-06" db="EMBL/GenBank/DDBJ databases">
        <authorList>
            <consortium name="Pathogen Informatics"/>
            <person name="Doyle S."/>
        </authorList>
    </citation>
    <scope>NUCLEOTIDE SEQUENCE [LARGE SCALE GENOMIC DNA]</scope>
    <source>
        <strain evidence="1 3">NCTC11159</strain>
    </source>
</reference>
<evidence type="ECO:0000313" key="1">
    <source>
        <dbReference type="EMBL" id="STQ89865.1"/>
    </source>
</evidence>
<sequence length="184" mass="22344">MALNLMKNDLIKKLKKHDWIFEHTDKISEEKDNKEIEIIKKTSINLYKWCYFFDALYSSAEDEWFLSLNDFRNNSDYFFSWNEFEKICIESCTSPEEEIEVRNFWRAHLPIFMSTKSGYQYWTIKTSGENIGAIYYGREPEFEEVSKIAENRRRNRGKKFLACSFTYFHVNKKWLSILDNKNKW</sequence>
<dbReference type="AlphaFoldDB" id="A0A377Q519"/>
<proteinExistence type="predicted"/>
<evidence type="ECO:0000313" key="2">
    <source>
        <dbReference type="EMBL" id="TCU82649.1"/>
    </source>
</evidence>
<gene>
    <name evidence="2" type="ORF">EV682_11421</name>
    <name evidence="1" type="ORF">NCTC11159_00916</name>
</gene>
<keyword evidence="4" id="KW-1185">Reference proteome</keyword>
<dbReference type="Proteomes" id="UP000255108">
    <property type="component" value="Unassembled WGS sequence"/>
</dbReference>
<name>A0A377Q519_9NEIS</name>
<accession>A0A377Q519</accession>
<reference evidence="2 4" key="2">
    <citation type="submission" date="2019-03" db="EMBL/GenBank/DDBJ databases">
        <title>Genomic Encyclopedia of Type Strains, Phase IV (KMG-IV): sequencing the most valuable type-strain genomes for metagenomic binning, comparative biology and taxonomic classification.</title>
        <authorList>
            <person name="Goeker M."/>
        </authorList>
    </citation>
    <scope>NUCLEOTIDE SEQUENCE [LARGE SCALE GENOMIC DNA]</scope>
    <source>
        <strain evidence="2 4">DSM 3764</strain>
    </source>
</reference>
<dbReference type="EMBL" id="UGHR01000001">
    <property type="protein sequence ID" value="STQ89865.1"/>
    <property type="molecule type" value="Genomic_DNA"/>
</dbReference>
<organism evidence="1 3">
    <name type="scientific">Iodobacter fluviatilis</name>
    <dbReference type="NCBI Taxonomy" id="537"/>
    <lineage>
        <taxon>Bacteria</taxon>
        <taxon>Pseudomonadati</taxon>
        <taxon>Pseudomonadota</taxon>
        <taxon>Betaproteobacteria</taxon>
        <taxon>Neisseriales</taxon>
        <taxon>Chitinibacteraceae</taxon>
        <taxon>Iodobacter</taxon>
    </lineage>
</organism>